<dbReference type="GO" id="GO:0051539">
    <property type="term" value="F:4 iron, 4 sulfur cluster binding"/>
    <property type="evidence" value="ECO:0007669"/>
    <property type="project" value="UniProtKB-KW"/>
</dbReference>
<protein>
    <recommendedName>
        <fullName evidence="3 11">Quinolinate synthase</fullName>
        <ecNumber evidence="3 11">2.5.1.72</ecNumber>
    </recommendedName>
</protein>
<keyword evidence="13" id="KW-1185">Reference proteome</keyword>
<dbReference type="EMBL" id="CP022753">
    <property type="protein sequence ID" value="ASU85234.1"/>
    <property type="molecule type" value="Genomic_DNA"/>
</dbReference>
<keyword evidence="8" id="KW-0479">Metal-binding</keyword>
<dbReference type="Proteomes" id="UP000215005">
    <property type="component" value="Chromosome"/>
</dbReference>
<evidence type="ECO:0000313" key="12">
    <source>
        <dbReference type="EMBL" id="ASU85234.1"/>
    </source>
</evidence>
<dbReference type="GO" id="GO:0046872">
    <property type="term" value="F:metal ion binding"/>
    <property type="evidence" value="ECO:0007669"/>
    <property type="project" value="UniProtKB-KW"/>
</dbReference>
<dbReference type="SUPFAM" id="SSF142754">
    <property type="entry name" value="NadA-like"/>
    <property type="match status" value="1"/>
</dbReference>
<dbReference type="NCBIfam" id="NF006878">
    <property type="entry name" value="PRK09375.1-2"/>
    <property type="match status" value="1"/>
</dbReference>
<gene>
    <name evidence="12" type="ORF">CDO52_22755</name>
</gene>
<evidence type="ECO:0000256" key="8">
    <source>
        <dbReference type="ARBA" id="ARBA00022723"/>
    </source>
</evidence>
<evidence type="ECO:0000256" key="6">
    <source>
        <dbReference type="ARBA" id="ARBA00022642"/>
    </source>
</evidence>
<evidence type="ECO:0000256" key="11">
    <source>
        <dbReference type="NCBIfam" id="TIGR00550"/>
    </source>
</evidence>
<dbReference type="FunFam" id="3.40.50.10800:FF:000007">
    <property type="entry name" value="Quinolinate synthase A"/>
    <property type="match status" value="1"/>
</dbReference>
<dbReference type="InterPro" id="IPR036094">
    <property type="entry name" value="NadA_sf"/>
</dbReference>
<evidence type="ECO:0000256" key="5">
    <source>
        <dbReference type="ARBA" id="ARBA00022490"/>
    </source>
</evidence>
<comment type="cofactor">
    <cofactor evidence="1">
        <name>[4Fe-4S] cluster</name>
        <dbReference type="ChEBI" id="CHEBI:49883"/>
    </cofactor>
</comment>
<dbReference type="AlphaFoldDB" id="A0A223SAQ3"/>
<accession>A0A223SAQ3</accession>
<proteinExistence type="predicted"/>
<dbReference type="GO" id="GO:0005829">
    <property type="term" value="C:cytosol"/>
    <property type="evidence" value="ECO:0007669"/>
    <property type="project" value="TreeGrafter"/>
</dbReference>
<evidence type="ECO:0000256" key="4">
    <source>
        <dbReference type="ARBA" id="ARBA00022485"/>
    </source>
</evidence>
<name>A0A223SAQ3_9ACTN</name>
<sequence length="340" mass="36589">MAMVTATADNMTTEMTTEMTREAWAEEVRRLAKERDAVILAHNYQRPEIQDVADHTGDSLALSRLAASADASTIVFCGVHFMAETAKILAPEKTVLLPEPAAGCSLADTITAEDVRAWRAEYPDAVVVAYVNTSAAVKAETDICCTSSNAADVIRSIPEDKDILFLPDQFLGAHVKRVTGRDNIHVWMGECHVHAGIDGGTLRERAAAEPDAELYVHPECGCATSALYLVGSGTVPEERVKVLSTGGMLTAAENTTADKVLIATETGMLHQLRAANSTTTFEPVNPRAECHYMKMITADKLLTALRDGSGEIKVDEETSTKARRSVERMIAIGSPSRGGE</sequence>
<keyword evidence="7" id="KW-0808">Transferase</keyword>
<dbReference type="PANTHER" id="PTHR30573">
    <property type="entry name" value="QUINOLINATE SYNTHETASE A"/>
    <property type="match status" value="1"/>
</dbReference>
<dbReference type="EC" id="2.5.1.72" evidence="3 11"/>
<evidence type="ECO:0000256" key="9">
    <source>
        <dbReference type="ARBA" id="ARBA00023004"/>
    </source>
</evidence>
<evidence type="ECO:0000256" key="3">
    <source>
        <dbReference type="ARBA" id="ARBA00012669"/>
    </source>
</evidence>
<keyword evidence="6" id="KW-0662">Pyridine nucleotide biosynthesis</keyword>
<dbReference type="Gene3D" id="3.40.50.10800">
    <property type="entry name" value="NadA-like"/>
    <property type="match status" value="3"/>
</dbReference>
<dbReference type="UniPathway" id="UPA00253">
    <property type="reaction ID" value="UER00327"/>
</dbReference>
<keyword evidence="10" id="KW-0411">Iron-sulfur</keyword>
<dbReference type="GO" id="GO:0008987">
    <property type="term" value="F:quinolinate synthetase A activity"/>
    <property type="evidence" value="ECO:0007669"/>
    <property type="project" value="UniProtKB-UniRule"/>
</dbReference>
<dbReference type="Pfam" id="PF02445">
    <property type="entry name" value="NadA"/>
    <property type="match status" value="1"/>
</dbReference>
<organism evidence="12 13">
    <name type="scientific">Nocardiopsis gilva YIM 90087</name>
    <dbReference type="NCBI Taxonomy" id="1235441"/>
    <lineage>
        <taxon>Bacteria</taxon>
        <taxon>Bacillati</taxon>
        <taxon>Actinomycetota</taxon>
        <taxon>Actinomycetes</taxon>
        <taxon>Streptosporangiales</taxon>
        <taxon>Nocardiopsidaceae</taxon>
        <taxon>Nocardiopsis</taxon>
    </lineage>
</organism>
<reference evidence="12 13" key="1">
    <citation type="submission" date="2017-08" db="EMBL/GenBank/DDBJ databases">
        <title>The complete genome sequence of Nocardiopsis gilva YIM 90087.</title>
        <authorList>
            <person name="Yin M."/>
            <person name="Tang S."/>
        </authorList>
    </citation>
    <scope>NUCLEOTIDE SEQUENCE [LARGE SCALE GENOMIC DNA]</scope>
    <source>
        <strain evidence="12 13">YIM 90087</strain>
    </source>
</reference>
<evidence type="ECO:0000256" key="7">
    <source>
        <dbReference type="ARBA" id="ARBA00022679"/>
    </source>
</evidence>
<dbReference type="RefSeq" id="WP_026126239.1">
    <property type="nucleotide sequence ID" value="NZ_ANBG01000374.1"/>
</dbReference>
<keyword evidence="9" id="KW-0408">Iron</keyword>
<dbReference type="NCBIfam" id="TIGR00550">
    <property type="entry name" value="nadA"/>
    <property type="match status" value="1"/>
</dbReference>
<dbReference type="PANTHER" id="PTHR30573:SF0">
    <property type="entry name" value="QUINOLINATE SYNTHASE, CHLOROPLASTIC"/>
    <property type="match status" value="1"/>
</dbReference>
<evidence type="ECO:0000256" key="1">
    <source>
        <dbReference type="ARBA" id="ARBA00001966"/>
    </source>
</evidence>
<dbReference type="GO" id="GO:0034628">
    <property type="term" value="P:'de novo' NAD+ biosynthetic process from L-aspartate"/>
    <property type="evidence" value="ECO:0007669"/>
    <property type="project" value="TreeGrafter"/>
</dbReference>
<dbReference type="OrthoDB" id="9801204at2"/>
<evidence type="ECO:0000256" key="2">
    <source>
        <dbReference type="ARBA" id="ARBA00005065"/>
    </source>
</evidence>
<evidence type="ECO:0000256" key="10">
    <source>
        <dbReference type="ARBA" id="ARBA00023014"/>
    </source>
</evidence>
<dbReference type="InterPro" id="IPR003473">
    <property type="entry name" value="NadA"/>
</dbReference>
<comment type="pathway">
    <text evidence="2">Cofactor biosynthesis; NAD(+) biosynthesis; quinolinate from iminoaspartate: step 1/1.</text>
</comment>
<keyword evidence="4" id="KW-0004">4Fe-4S</keyword>
<dbReference type="KEGG" id="ngv:CDO52_22755"/>
<dbReference type="NCBIfam" id="NF006879">
    <property type="entry name" value="PRK09375.1-4"/>
    <property type="match status" value="1"/>
</dbReference>
<keyword evidence="5" id="KW-0963">Cytoplasm</keyword>
<evidence type="ECO:0000313" key="13">
    <source>
        <dbReference type="Proteomes" id="UP000215005"/>
    </source>
</evidence>